<comment type="similarity">
    <text evidence="2">Belongs to the short-chain dehydrogenases/reductases (SDR) family.</text>
</comment>
<comment type="subcellular location">
    <subcellularLocation>
        <location evidence="1">Cytoplasm</location>
    </subcellularLocation>
</comment>
<dbReference type="PRINTS" id="PR00081">
    <property type="entry name" value="GDHRDH"/>
</dbReference>
<evidence type="ECO:0000256" key="1">
    <source>
        <dbReference type="ARBA" id="ARBA00004496"/>
    </source>
</evidence>
<dbReference type="GO" id="GO:0005737">
    <property type="term" value="C:cytoplasm"/>
    <property type="evidence" value="ECO:0007669"/>
    <property type="project" value="UniProtKB-SubCell"/>
</dbReference>
<comment type="caution">
    <text evidence="6">The sequence shown here is derived from an EMBL/GenBank/DDBJ whole genome shotgun (WGS) entry which is preliminary data.</text>
</comment>
<dbReference type="InterPro" id="IPR020904">
    <property type="entry name" value="Sc_DH/Rdtase_CS"/>
</dbReference>
<organism evidence="6 7">
    <name type="scientific">Gottfriedia solisilvae</name>
    <dbReference type="NCBI Taxonomy" id="1516104"/>
    <lineage>
        <taxon>Bacteria</taxon>
        <taxon>Bacillati</taxon>
        <taxon>Bacillota</taxon>
        <taxon>Bacilli</taxon>
        <taxon>Bacillales</taxon>
        <taxon>Bacillaceae</taxon>
        <taxon>Gottfriedia</taxon>
    </lineage>
</organism>
<evidence type="ECO:0000313" key="6">
    <source>
        <dbReference type="EMBL" id="GGI15661.1"/>
    </source>
</evidence>
<dbReference type="GO" id="GO:0004757">
    <property type="term" value="F:sepiapterin reductase (NADP+) activity"/>
    <property type="evidence" value="ECO:0007669"/>
    <property type="project" value="TreeGrafter"/>
</dbReference>
<keyword evidence="4" id="KW-0521">NADP</keyword>
<gene>
    <name evidence="6" type="primary">yueD</name>
    <name evidence="6" type="ORF">GCM10007380_29140</name>
</gene>
<dbReference type="InterPro" id="IPR002347">
    <property type="entry name" value="SDR_fam"/>
</dbReference>
<dbReference type="PROSITE" id="PS00061">
    <property type="entry name" value="ADH_SHORT"/>
    <property type="match status" value="1"/>
</dbReference>
<keyword evidence="5" id="KW-0560">Oxidoreductase</keyword>
<evidence type="ECO:0000256" key="5">
    <source>
        <dbReference type="ARBA" id="ARBA00023002"/>
    </source>
</evidence>
<dbReference type="PANTHER" id="PTHR44085">
    <property type="entry name" value="SEPIAPTERIN REDUCTASE"/>
    <property type="match status" value="1"/>
</dbReference>
<name>A0A8J3F0M4_9BACI</name>
<dbReference type="InterPro" id="IPR036291">
    <property type="entry name" value="NAD(P)-bd_dom_sf"/>
</dbReference>
<evidence type="ECO:0000313" key="7">
    <source>
        <dbReference type="Proteomes" id="UP000626244"/>
    </source>
</evidence>
<dbReference type="EMBL" id="BMHB01000001">
    <property type="protein sequence ID" value="GGI15661.1"/>
    <property type="molecule type" value="Genomic_DNA"/>
</dbReference>
<keyword evidence="3" id="KW-0963">Cytoplasm</keyword>
<evidence type="ECO:0000256" key="3">
    <source>
        <dbReference type="ARBA" id="ARBA00022490"/>
    </source>
</evidence>
<sequence>MDLAIVTGASKGLGYEISKAFLQSSFEVIGLSRSMNSNMNNFKKTQNNVYSHIQIDLCDIKEIEVKFKGIVQKIITKQPKKVYVINNAGMVDPIERVGYLEAAIIEKAVQLNYLTPMLINNLLLKELIDYEIEIIIVNVTSGAAEHPIHGWSVYNSTKAAINMYTKVAGLELESNMDSKNKMIGFNPGVMDTYMQYVIRGSKQDAFAEINKFLDYKKNNELRSPEVVSNALLNLLFQTELKNGRIYSIKELL</sequence>
<dbReference type="Gene3D" id="3.40.50.720">
    <property type="entry name" value="NAD(P)-binding Rossmann-like Domain"/>
    <property type="match status" value="1"/>
</dbReference>
<reference evidence="7" key="1">
    <citation type="journal article" date="2019" name="Int. J. Syst. Evol. Microbiol.">
        <title>The Global Catalogue of Microorganisms (GCM) 10K type strain sequencing project: providing services to taxonomists for standard genome sequencing and annotation.</title>
        <authorList>
            <consortium name="The Broad Institute Genomics Platform"/>
            <consortium name="The Broad Institute Genome Sequencing Center for Infectious Disease"/>
            <person name="Wu L."/>
            <person name="Ma J."/>
        </authorList>
    </citation>
    <scope>NUCLEOTIDE SEQUENCE [LARGE SCALE GENOMIC DNA]</scope>
    <source>
        <strain evidence="7">CGMCC 1.14993</strain>
    </source>
</reference>
<dbReference type="OrthoDB" id="9794387at2"/>
<protein>
    <submittedName>
        <fullName evidence="6">Benzil reductase ((S)-benzoin forming)</fullName>
    </submittedName>
</protein>
<dbReference type="Pfam" id="PF00106">
    <property type="entry name" value="adh_short"/>
    <property type="match status" value="1"/>
</dbReference>
<dbReference type="InterPro" id="IPR051721">
    <property type="entry name" value="Biopterin_syn/organic_redct"/>
</dbReference>
<accession>A0A8J3F0M4</accession>
<proteinExistence type="inferred from homology"/>
<dbReference type="AlphaFoldDB" id="A0A8J3F0M4"/>
<keyword evidence="7" id="KW-1185">Reference proteome</keyword>
<evidence type="ECO:0000256" key="2">
    <source>
        <dbReference type="ARBA" id="ARBA00006484"/>
    </source>
</evidence>
<dbReference type="GO" id="GO:0006729">
    <property type="term" value="P:tetrahydrobiopterin biosynthetic process"/>
    <property type="evidence" value="ECO:0007669"/>
    <property type="project" value="TreeGrafter"/>
</dbReference>
<evidence type="ECO:0000256" key="4">
    <source>
        <dbReference type="ARBA" id="ARBA00022857"/>
    </source>
</evidence>
<dbReference type="Proteomes" id="UP000626244">
    <property type="component" value="Unassembled WGS sequence"/>
</dbReference>
<dbReference type="PANTHER" id="PTHR44085:SF2">
    <property type="entry name" value="SEPIAPTERIN REDUCTASE"/>
    <property type="match status" value="1"/>
</dbReference>
<dbReference type="SUPFAM" id="SSF51735">
    <property type="entry name" value="NAD(P)-binding Rossmann-fold domains"/>
    <property type="match status" value="1"/>
</dbReference>
<dbReference type="RefSeq" id="WP_087999659.1">
    <property type="nucleotide sequence ID" value="NZ_BMHB01000001.1"/>
</dbReference>